<name>A0A944HDC7_DENI1</name>
<keyword evidence="3" id="KW-1185">Reference proteome</keyword>
<feature type="transmembrane region" description="Helical" evidence="1">
    <location>
        <begin position="157"/>
        <end position="174"/>
    </location>
</feature>
<keyword evidence="1" id="KW-1133">Transmembrane helix</keyword>
<proteinExistence type="predicted"/>
<dbReference type="EMBL" id="JAEKFT010000033">
    <property type="protein sequence ID" value="MBT0963592.1"/>
    <property type="molecule type" value="Genomic_DNA"/>
</dbReference>
<feature type="transmembrane region" description="Helical" evidence="1">
    <location>
        <begin position="22"/>
        <end position="44"/>
    </location>
</feature>
<feature type="transmembrane region" description="Helical" evidence="1">
    <location>
        <begin position="71"/>
        <end position="89"/>
    </location>
</feature>
<evidence type="ECO:0000313" key="3">
    <source>
        <dbReference type="Proteomes" id="UP000694660"/>
    </source>
</evidence>
<organism evidence="2 3">
    <name type="scientific">Denitromonas iodatirespirans</name>
    <dbReference type="NCBI Taxonomy" id="2795389"/>
    <lineage>
        <taxon>Bacteria</taxon>
        <taxon>Pseudomonadati</taxon>
        <taxon>Pseudomonadota</taxon>
        <taxon>Betaproteobacteria</taxon>
        <taxon>Rhodocyclales</taxon>
        <taxon>Zoogloeaceae</taxon>
        <taxon>Denitromonas</taxon>
    </lineage>
</organism>
<protein>
    <submittedName>
        <fullName evidence="2">DUF2975 domain-containing protein</fullName>
    </submittedName>
</protein>
<accession>A0A944HDC7</accession>
<dbReference type="RefSeq" id="WP_214363523.1">
    <property type="nucleotide sequence ID" value="NZ_JAEKFT010000033.1"/>
</dbReference>
<dbReference type="Proteomes" id="UP000694660">
    <property type="component" value="Unassembled WGS sequence"/>
</dbReference>
<feature type="transmembrane region" description="Helical" evidence="1">
    <location>
        <begin position="119"/>
        <end position="137"/>
    </location>
</feature>
<comment type="caution">
    <text evidence="2">The sequence shown here is derived from an EMBL/GenBank/DDBJ whole genome shotgun (WGS) entry which is preliminary data.</text>
</comment>
<dbReference type="InterPro" id="IPR021354">
    <property type="entry name" value="DUF2975"/>
</dbReference>
<keyword evidence="1" id="KW-0812">Transmembrane</keyword>
<dbReference type="Pfam" id="PF11188">
    <property type="entry name" value="DUF2975"/>
    <property type="match status" value="1"/>
</dbReference>
<gene>
    <name evidence="2" type="ORF">I8J34_20595</name>
</gene>
<evidence type="ECO:0000256" key="1">
    <source>
        <dbReference type="SAM" id="Phobius"/>
    </source>
</evidence>
<reference evidence="3" key="1">
    <citation type="journal article" date="2022" name="ISME J.">
        <title>Genetic and phylogenetic analysis of dissimilatory iodate-reducing bacteria identifies potential niches across the world's oceans.</title>
        <authorList>
            <person name="Reyes-Umana V."/>
            <person name="Henning Z."/>
            <person name="Lee K."/>
            <person name="Barnum T.P."/>
            <person name="Coates J.D."/>
        </authorList>
    </citation>
    <scope>NUCLEOTIDE SEQUENCE [LARGE SCALE GENOMIC DNA]</scope>
    <source>
        <strain evidence="3">IR12</strain>
    </source>
</reference>
<dbReference type="AlphaFoldDB" id="A0A944HDC7"/>
<evidence type="ECO:0000313" key="2">
    <source>
        <dbReference type="EMBL" id="MBT0963592.1"/>
    </source>
</evidence>
<keyword evidence="1" id="KW-0472">Membrane</keyword>
<sequence length="187" mass="20067">MPPVRASAAADATRRIQRTSRVLAAVCLVLIWGLPATVLLYWWLAEPVELARQVNLSADAVMAPLMPWQRALGGMLTLLPVALLVSGLVQARRCFRLFAAGRVFVAESTGYLRRFAGRVAASVAVGMLSSTVLSVVLTVNNPPGMRQLAIGVGSNEVFMLLFAGMVWLMAAVIGQGRSLAEENESFV</sequence>